<dbReference type="SUPFAM" id="SSF55781">
    <property type="entry name" value="GAF domain-like"/>
    <property type="match status" value="1"/>
</dbReference>
<dbReference type="InterPro" id="IPR002571">
    <property type="entry name" value="HrcA"/>
</dbReference>
<accession>A0ABZ2U8G9</accession>
<dbReference type="Gene3D" id="3.30.390.60">
    <property type="entry name" value="Heat-inducible transcription repressor hrca homolog, domain 3"/>
    <property type="match status" value="1"/>
</dbReference>
<evidence type="ECO:0000256" key="3">
    <source>
        <dbReference type="ARBA" id="ARBA00023016"/>
    </source>
</evidence>
<dbReference type="PANTHER" id="PTHR34824">
    <property type="entry name" value="HEAT-INDUCIBLE TRANSCRIPTION REPRESSOR HRCA"/>
    <property type="match status" value="1"/>
</dbReference>
<evidence type="ECO:0000313" key="8">
    <source>
        <dbReference type="Proteomes" id="UP001484199"/>
    </source>
</evidence>
<organism evidence="7 8">
    <name type="scientific">Ash yellows phytoplasma</name>
    <dbReference type="NCBI Taxonomy" id="35780"/>
    <lineage>
        <taxon>Bacteria</taxon>
        <taxon>Bacillati</taxon>
        <taxon>Mycoplasmatota</taxon>
        <taxon>Mollicutes</taxon>
        <taxon>Acholeplasmatales</taxon>
        <taxon>Acholeplasmataceae</taxon>
        <taxon>Candidatus Phytoplasma</taxon>
        <taxon>16SrVII (Ash yellows group)</taxon>
    </lineage>
</organism>
<evidence type="ECO:0000259" key="6">
    <source>
        <dbReference type="Pfam" id="PF01628"/>
    </source>
</evidence>
<dbReference type="InterPro" id="IPR021153">
    <property type="entry name" value="HrcA_C"/>
</dbReference>
<dbReference type="RefSeq" id="WP_341266785.1">
    <property type="nucleotide sequence ID" value="NZ_CP146843.1"/>
</dbReference>
<evidence type="ECO:0000256" key="2">
    <source>
        <dbReference type="ARBA" id="ARBA00023015"/>
    </source>
</evidence>
<keyword evidence="2 5" id="KW-0805">Transcription regulation</keyword>
<dbReference type="HAMAP" id="MF_00081">
    <property type="entry name" value="HrcA"/>
    <property type="match status" value="1"/>
</dbReference>
<dbReference type="InterPro" id="IPR023120">
    <property type="entry name" value="WHTH_transcript_rep_HrcA_IDD"/>
</dbReference>
<dbReference type="Pfam" id="PF01628">
    <property type="entry name" value="HrcA"/>
    <property type="match status" value="1"/>
</dbReference>
<protein>
    <recommendedName>
        <fullName evidence="5">Heat-inducible transcription repressor HrcA</fullName>
    </recommendedName>
</protein>
<dbReference type="SUPFAM" id="SSF46785">
    <property type="entry name" value="Winged helix' DNA-binding domain"/>
    <property type="match status" value="1"/>
</dbReference>
<evidence type="ECO:0000313" key="7">
    <source>
        <dbReference type="EMBL" id="WYY26381.1"/>
    </source>
</evidence>
<keyword evidence="1 5" id="KW-0678">Repressor</keyword>
<evidence type="ECO:0000256" key="5">
    <source>
        <dbReference type="HAMAP-Rule" id="MF_00081"/>
    </source>
</evidence>
<sequence>MLSNRERLILKAVVENYSKEKKPISSELLSKTPYLKYSSATIRYDMLQLEKKGYLEKTHKSSGRIPSLEGYIFYLNNLITRKIENIEIVSLFEQIIQKKHLNKEKIVKEILKLLCDLTNHAIINIKPDVLKTSKIQKIDLIYVNINQAIIFIATNKGNLQHQNIFLDEEKNFQIEDLKKVINIFDKFLIGKYLNEALNIIQSEIFKQTIQQHIKYQKKLIDFFLKAFSNFCNNSASVYGVNNFLTSYEEKDINIKDIYEIFDKKKLSNLFYDSKDFICTLANQISLIPYNKKFIFISIPYSINEDEKGFIAVLGSNITKYQEIIPILEYLSSHISNLYEKK</sequence>
<dbReference type="NCBIfam" id="TIGR00331">
    <property type="entry name" value="hrcA"/>
    <property type="match status" value="1"/>
</dbReference>
<evidence type="ECO:0000256" key="1">
    <source>
        <dbReference type="ARBA" id="ARBA00022491"/>
    </source>
</evidence>
<dbReference type="InterPro" id="IPR036390">
    <property type="entry name" value="WH_DNA-bd_sf"/>
</dbReference>
<keyword evidence="8" id="KW-1185">Reference proteome</keyword>
<dbReference type="Proteomes" id="UP001484199">
    <property type="component" value="Chromosome"/>
</dbReference>
<keyword evidence="4 5" id="KW-0804">Transcription</keyword>
<proteinExistence type="inferred from homology"/>
<name>A0ABZ2U8G9_ASHYP</name>
<dbReference type="PANTHER" id="PTHR34824:SF1">
    <property type="entry name" value="HEAT-INDUCIBLE TRANSCRIPTION REPRESSOR HRCA"/>
    <property type="match status" value="1"/>
</dbReference>
<gene>
    <name evidence="5" type="primary">hrcA</name>
    <name evidence="7" type="ORF">AshY1_02500</name>
</gene>
<reference evidence="7" key="1">
    <citation type="submission" date="2024-03" db="EMBL/GenBank/DDBJ databases">
        <title>The Complete Genome of 'Candidatus Phytoplasma fraxini' AshY1 from the Ash Yellows Group.</title>
        <authorList>
            <person name="Boehm J.W."/>
            <person name="Huettel B."/>
            <person name="Schneider B."/>
            <person name="Kube M."/>
        </authorList>
    </citation>
    <scope>NUCLEOTIDE SEQUENCE [LARGE SCALE GENOMIC DNA]</scope>
    <source>
        <strain evidence="7">AshY1</strain>
    </source>
</reference>
<dbReference type="Gene3D" id="3.30.450.40">
    <property type="match status" value="1"/>
</dbReference>
<dbReference type="EMBL" id="CP146843">
    <property type="protein sequence ID" value="WYY26381.1"/>
    <property type="molecule type" value="Genomic_DNA"/>
</dbReference>
<dbReference type="InterPro" id="IPR029016">
    <property type="entry name" value="GAF-like_dom_sf"/>
</dbReference>
<evidence type="ECO:0000256" key="4">
    <source>
        <dbReference type="ARBA" id="ARBA00023163"/>
    </source>
</evidence>
<dbReference type="InterPro" id="IPR036388">
    <property type="entry name" value="WH-like_DNA-bd_sf"/>
</dbReference>
<comment type="function">
    <text evidence="5">Negative regulator of class I heat shock genes (grpE-dnaK-dnaJ and groELS operons). Prevents heat-shock induction of these operons.</text>
</comment>
<dbReference type="PIRSF" id="PIRSF005485">
    <property type="entry name" value="HrcA"/>
    <property type="match status" value="1"/>
</dbReference>
<feature type="domain" description="Heat-inducible transcription repressor HrcA C-terminal" evidence="6">
    <location>
        <begin position="104"/>
        <end position="324"/>
    </location>
</feature>
<comment type="similarity">
    <text evidence="5">Belongs to the HrcA family.</text>
</comment>
<dbReference type="Gene3D" id="1.10.10.10">
    <property type="entry name" value="Winged helix-like DNA-binding domain superfamily/Winged helix DNA-binding domain"/>
    <property type="match status" value="1"/>
</dbReference>
<keyword evidence="3 5" id="KW-0346">Stress response</keyword>